<name>A0A3S0RG18_9GAMM</name>
<keyword evidence="3 7" id="KW-0547">Nucleotide-binding</keyword>
<dbReference type="PANTHER" id="PTHR38030">
    <property type="entry name" value="PROTOPORPHYRINOGEN IX DEHYDROGENASE [MENAQUINONE]"/>
    <property type="match status" value="1"/>
</dbReference>
<keyword evidence="2 7" id="KW-0288">FMN</keyword>
<dbReference type="GO" id="GO:0006782">
    <property type="term" value="P:protoporphyrinogen IX biosynthetic process"/>
    <property type="evidence" value="ECO:0007669"/>
    <property type="project" value="UniProtKB-UniRule"/>
</dbReference>
<keyword evidence="4 7" id="KW-0560">Oxidoreductase</keyword>
<comment type="catalytic activity">
    <reaction evidence="7">
        <text>protoporphyrinogen IX + 3 a menaquinone = protoporphyrin IX + 3 a menaquinol</text>
        <dbReference type="Rhea" id="RHEA:27409"/>
        <dbReference type="Rhea" id="RHEA-COMP:9537"/>
        <dbReference type="Rhea" id="RHEA-COMP:9539"/>
        <dbReference type="ChEBI" id="CHEBI:16374"/>
        <dbReference type="ChEBI" id="CHEBI:18151"/>
        <dbReference type="ChEBI" id="CHEBI:57306"/>
        <dbReference type="ChEBI" id="CHEBI:57307"/>
        <dbReference type="EC" id="1.3.5.3"/>
    </reaction>
</comment>
<comment type="function">
    <text evidence="7">Catalyzes the 6-electron oxidation of protoporphyrinogen IX to form protoporphyrin IX; under anaerobic conditions uses menaquinone as an electron acceptor, under aerobic conditions uses ubiquinone as an electron acceptor.</text>
</comment>
<dbReference type="Pfam" id="PF12724">
    <property type="entry name" value="Flavodoxin_5"/>
    <property type="match status" value="1"/>
</dbReference>
<protein>
    <recommendedName>
        <fullName evidence="7">Protoporphyrinogen IX dehydrogenase [quinone]</fullName>
        <ecNumber evidence="7">1.3.5.3</ecNumber>
    </recommendedName>
    <alternativeName>
        <fullName evidence="7">Protoporphyrinogen IX dehydrogenase [menaquinone]</fullName>
    </alternativeName>
    <alternativeName>
        <fullName evidence="7">Protoporphyrinogen IX dehydrogenase [ubiquinone]</fullName>
    </alternativeName>
    <alternativeName>
        <fullName evidence="7">Protoporphyrinogen oxidase</fullName>
        <shortName evidence="7">PPO</shortName>
    </alternativeName>
</protein>
<evidence type="ECO:0000256" key="2">
    <source>
        <dbReference type="ARBA" id="ARBA00022643"/>
    </source>
</evidence>
<comment type="pathway">
    <text evidence="7">Porphyrin-containing compound metabolism; protoporphyrin-IX biosynthesis; protoporphyrin-IX from protoporphyrinogen-IX: step 1/1.</text>
</comment>
<comment type="cofactor">
    <cofactor evidence="7">
        <name>FMN</name>
        <dbReference type="ChEBI" id="CHEBI:58210"/>
    </cofactor>
    <text evidence="7">Binds 1 FMN non-covalently per subunit.</text>
</comment>
<comment type="similarity">
    <text evidence="7">Belongs to the HemG family.</text>
</comment>
<keyword evidence="5" id="KW-0472">Membrane</keyword>
<evidence type="ECO:0000256" key="5">
    <source>
        <dbReference type="ARBA" id="ARBA00023136"/>
    </source>
</evidence>
<sequence length="175" mass="20010">MSNTLIIYSTVDGQTKSICELVQGINEGAGDKVTLASLEEANLLNLADFDKILIGASIRYGKHRPELYQYINRHHAVLNAKQNAFFTVNVVARKPEKNTPETNPYMKKFLELSLWKPKQLAVFAGKIDYPSYRFFDKTMIRLIMWITKGPTDTSGTYEFTDWEQVEDFARAFSEA</sequence>
<dbReference type="NCBIfam" id="NF008316">
    <property type="entry name" value="PRK11104.1"/>
    <property type="match status" value="1"/>
</dbReference>
<dbReference type="InterPro" id="IPR044264">
    <property type="entry name" value="HemG"/>
</dbReference>
<dbReference type="PANTHER" id="PTHR38030:SF2">
    <property type="entry name" value="PROTOPORPHYRINOGEN IX DEHYDROGENASE [QUINONE]"/>
    <property type="match status" value="1"/>
</dbReference>
<evidence type="ECO:0000313" key="9">
    <source>
        <dbReference type="EMBL" id="RTR27461.1"/>
    </source>
</evidence>
<comment type="subcellular location">
    <subcellularLocation>
        <location evidence="7">Cell membrane</location>
        <topology evidence="7">Peripheral membrane protein</topology>
    </subcellularLocation>
</comment>
<dbReference type="Gene3D" id="3.40.50.360">
    <property type="match status" value="1"/>
</dbReference>
<evidence type="ECO:0000256" key="6">
    <source>
        <dbReference type="ARBA" id="ARBA00023244"/>
    </source>
</evidence>
<dbReference type="InterPro" id="IPR026816">
    <property type="entry name" value="Flavodoxin_dom"/>
</dbReference>
<comment type="caution">
    <text evidence="9">The sequence shown here is derived from an EMBL/GenBank/DDBJ whole genome shotgun (WGS) entry which is preliminary data.</text>
</comment>
<comment type="catalytic activity">
    <reaction evidence="7">
        <text>protoporphyrinogen IX + 3 a ubiquinone = protoporphyrin IX + 3 a ubiquinol</text>
        <dbReference type="Rhea" id="RHEA:63936"/>
        <dbReference type="Rhea" id="RHEA-COMP:9565"/>
        <dbReference type="Rhea" id="RHEA-COMP:9566"/>
        <dbReference type="ChEBI" id="CHEBI:16389"/>
        <dbReference type="ChEBI" id="CHEBI:17976"/>
        <dbReference type="ChEBI" id="CHEBI:57306"/>
        <dbReference type="ChEBI" id="CHEBI:57307"/>
    </reaction>
</comment>
<evidence type="ECO:0000256" key="1">
    <source>
        <dbReference type="ARBA" id="ARBA00022630"/>
    </source>
</evidence>
<reference evidence="9 10" key="1">
    <citation type="submission" date="2018-12" db="EMBL/GenBank/DDBJ databases">
        <authorList>
            <person name="Yu L."/>
        </authorList>
    </citation>
    <scope>NUCLEOTIDE SEQUENCE [LARGE SCALE GENOMIC DNA]</scope>
    <source>
        <strain evidence="9 10">HAW-EB5</strain>
    </source>
</reference>
<comment type="catalytic activity">
    <reaction evidence="7">
        <text>protoporphyrinogen IX + 3 a quinone = protoporphyrin IX + 3 a quinol</text>
        <dbReference type="Rhea" id="RHEA:65032"/>
        <dbReference type="ChEBI" id="CHEBI:24646"/>
        <dbReference type="ChEBI" id="CHEBI:57306"/>
        <dbReference type="ChEBI" id="CHEBI:57307"/>
        <dbReference type="ChEBI" id="CHEBI:132124"/>
        <dbReference type="EC" id="1.3.5.3"/>
    </reaction>
</comment>
<dbReference type="GO" id="GO:0070819">
    <property type="term" value="F:menaquinone-dependent protoporphyrinogen oxidase activity"/>
    <property type="evidence" value="ECO:0007669"/>
    <property type="project" value="UniProtKB-UniRule"/>
</dbReference>
<dbReference type="HAMAP" id="MF_00853">
    <property type="entry name" value="HemG"/>
    <property type="match status" value="1"/>
</dbReference>
<proteinExistence type="inferred from homology"/>
<dbReference type="SUPFAM" id="SSF52218">
    <property type="entry name" value="Flavoproteins"/>
    <property type="match status" value="1"/>
</dbReference>
<evidence type="ECO:0000313" key="10">
    <source>
        <dbReference type="Proteomes" id="UP000282060"/>
    </source>
</evidence>
<dbReference type="OrthoDB" id="9795729at2"/>
<dbReference type="UniPathway" id="UPA00251">
    <property type="reaction ID" value="UER00324"/>
</dbReference>
<keyword evidence="7" id="KW-1003">Cell membrane</keyword>
<dbReference type="EMBL" id="RXNV01000016">
    <property type="protein sequence ID" value="RTR27461.1"/>
    <property type="molecule type" value="Genomic_DNA"/>
</dbReference>
<evidence type="ECO:0000256" key="4">
    <source>
        <dbReference type="ARBA" id="ARBA00023002"/>
    </source>
</evidence>
<evidence type="ECO:0000256" key="7">
    <source>
        <dbReference type="HAMAP-Rule" id="MF_00853"/>
    </source>
</evidence>
<dbReference type="Proteomes" id="UP000282060">
    <property type="component" value="Unassembled WGS sequence"/>
</dbReference>
<keyword evidence="6 7" id="KW-0627">Porphyrin biosynthesis</keyword>
<dbReference type="EC" id="1.3.5.3" evidence="7"/>
<dbReference type="InterPro" id="IPR052200">
    <property type="entry name" value="Protoporphyrinogen_IX_DH"/>
</dbReference>
<dbReference type="GO" id="GO:0005886">
    <property type="term" value="C:plasma membrane"/>
    <property type="evidence" value="ECO:0007669"/>
    <property type="project" value="UniProtKB-SubCell"/>
</dbReference>
<dbReference type="GO" id="GO:0004729">
    <property type="term" value="F:oxygen-dependent protoporphyrinogen oxidase activity"/>
    <property type="evidence" value="ECO:0007669"/>
    <property type="project" value="InterPro"/>
</dbReference>
<dbReference type="RefSeq" id="WP_126507862.1">
    <property type="nucleotide sequence ID" value="NZ_RXNV01000016.1"/>
</dbReference>
<evidence type="ECO:0000259" key="8">
    <source>
        <dbReference type="Pfam" id="PF12724"/>
    </source>
</evidence>
<dbReference type="GO" id="GO:0010181">
    <property type="term" value="F:FMN binding"/>
    <property type="evidence" value="ECO:0007669"/>
    <property type="project" value="UniProtKB-UniRule"/>
</dbReference>
<evidence type="ECO:0000256" key="3">
    <source>
        <dbReference type="ARBA" id="ARBA00022741"/>
    </source>
</evidence>
<gene>
    <name evidence="7" type="primary">hemG</name>
    <name evidence="9" type="ORF">EKG39_20455</name>
</gene>
<keyword evidence="10" id="KW-1185">Reference proteome</keyword>
<dbReference type="InterPro" id="IPR029039">
    <property type="entry name" value="Flavoprotein-like_sf"/>
</dbReference>
<accession>A0A3S0RG18</accession>
<dbReference type="AlphaFoldDB" id="A0A3S0RG18"/>
<organism evidence="9 10">
    <name type="scientific">Shewanella atlantica</name>
    <dbReference type="NCBI Taxonomy" id="271099"/>
    <lineage>
        <taxon>Bacteria</taxon>
        <taxon>Pseudomonadati</taxon>
        <taxon>Pseudomonadota</taxon>
        <taxon>Gammaproteobacteria</taxon>
        <taxon>Alteromonadales</taxon>
        <taxon>Shewanellaceae</taxon>
        <taxon>Shewanella</taxon>
    </lineage>
</organism>
<feature type="domain" description="Flavodoxin" evidence="8">
    <location>
        <begin position="5"/>
        <end position="154"/>
    </location>
</feature>
<keyword evidence="1 7" id="KW-0285">Flavoprotein</keyword>